<dbReference type="Proteomes" id="UP000614469">
    <property type="component" value="Unassembled WGS sequence"/>
</dbReference>
<gene>
    <name evidence="2" type="ORF">H8E29_12740</name>
</gene>
<feature type="compositionally biased region" description="Basic and acidic residues" evidence="1">
    <location>
        <begin position="51"/>
        <end position="64"/>
    </location>
</feature>
<dbReference type="AlphaFoldDB" id="A0A8J6NHH0"/>
<accession>A0A8J6NHH0</accession>
<dbReference type="SUPFAM" id="SSF101898">
    <property type="entry name" value="NHL repeat"/>
    <property type="match status" value="1"/>
</dbReference>
<evidence type="ECO:0000313" key="2">
    <source>
        <dbReference type="EMBL" id="MBC8336128.1"/>
    </source>
</evidence>
<proteinExistence type="predicted"/>
<evidence type="ECO:0000256" key="1">
    <source>
        <dbReference type="SAM" id="MobiDB-lite"/>
    </source>
</evidence>
<feature type="compositionally biased region" description="Polar residues" evidence="1">
    <location>
        <begin position="162"/>
        <end position="174"/>
    </location>
</feature>
<dbReference type="EMBL" id="JACNJN010000141">
    <property type="protein sequence ID" value="MBC8336128.1"/>
    <property type="molecule type" value="Genomic_DNA"/>
</dbReference>
<organism evidence="2 3">
    <name type="scientific">Candidatus Desulfolinea nitratireducens</name>
    <dbReference type="NCBI Taxonomy" id="2841698"/>
    <lineage>
        <taxon>Bacteria</taxon>
        <taxon>Bacillati</taxon>
        <taxon>Chloroflexota</taxon>
        <taxon>Anaerolineae</taxon>
        <taxon>Anaerolineales</taxon>
        <taxon>Anaerolineales incertae sedis</taxon>
        <taxon>Candidatus Desulfolinea</taxon>
    </lineage>
</organism>
<feature type="region of interest" description="Disordered" evidence="1">
    <location>
        <begin position="1"/>
        <end position="281"/>
    </location>
</feature>
<evidence type="ECO:0000313" key="3">
    <source>
        <dbReference type="Proteomes" id="UP000614469"/>
    </source>
</evidence>
<comment type="caution">
    <text evidence="2">The sequence shown here is derived from an EMBL/GenBank/DDBJ whole genome shotgun (WGS) entry which is preliminary data.</text>
</comment>
<sequence length="715" mass="75977">MKETNETSEKEVESNQIRGSEQTNLDEVTHEPRAHVEESGDYHQAEAIQKSLEKLTESAAEKETPISQPEGEGLTEEVSVRGDLDRATTGGEGNKDEATPINLPGPQATSTIDLGETQPPVLDTENESGIGGQPAVRGDLDQATTGSEGGKKDEATPINLPGPQTANATISSDDTNFEKSEGGRTGNQTISEEEPEPSVSSTATGQWRGSEIPPGELPALEEIPTDDEMEADSEGELPPPDEGTQEGDEHDDAPDWYLHKDKDGNITVVDKNGNPVDSPPKIVNFNGKNYAIYPGDELPIKADGSVTDPEKLAEFEISSYKASGKGMQIYSDNDGNPVVVDENGHPVGSPPSVIQDPTTGKYYFITETDPGKLSSFTKSGNFAEALSKGLISEAPDYKASGKGMKIYSDTEGNPVVVDKDGHPVDSPPAVIQDPATGKYYFVTEIDPGKLSSFTKSGNFAEALSKGLISEAPDYKASSKGMKIYSDTEGNPVVVDKDGHPVDSPPAVIQDPATGKYYFVTEIDPGKLSSFTKSGNFAEALSKGLISEAPDYKASSKGMKIYSDNEGNPVVVDENGHPVDSPPAVIQDPATGKYYFVTETDPGKLSSFTKSGNFTEALSKGLISEASDYKASSKGMKIYPDNDGNPVVVDKDGHPVDSPPSVIQDPTTGKYYFITETDPGKLSSFTKSGNFAEALSKGLISEASYYKPPGWGGKPS</sequence>
<reference evidence="2 3" key="1">
    <citation type="submission" date="2020-08" db="EMBL/GenBank/DDBJ databases">
        <title>Bridging the membrane lipid divide: bacteria of the FCB group superphylum have the potential to synthesize archaeal ether lipids.</title>
        <authorList>
            <person name="Villanueva L."/>
            <person name="Von Meijenfeldt F.A.B."/>
            <person name="Westbye A.B."/>
            <person name="Yadav S."/>
            <person name="Hopmans E.C."/>
            <person name="Dutilh B.E."/>
            <person name="Sinninghe Damste J.S."/>
        </authorList>
    </citation>
    <scope>NUCLEOTIDE SEQUENCE [LARGE SCALE GENOMIC DNA]</scope>
    <source>
        <strain evidence="2">NIOZ-UU36</strain>
    </source>
</reference>
<feature type="compositionally biased region" description="Basic and acidic residues" evidence="1">
    <location>
        <begin position="27"/>
        <end position="44"/>
    </location>
</feature>
<feature type="compositionally biased region" description="Acidic residues" evidence="1">
    <location>
        <begin position="223"/>
        <end position="235"/>
    </location>
</feature>
<protein>
    <submittedName>
        <fullName evidence="2">Uncharacterized protein</fullName>
    </submittedName>
</protein>
<feature type="compositionally biased region" description="Polar residues" evidence="1">
    <location>
        <begin position="14"/>
        <end position="26"/>
    </location>
</feature>
<feature type="compositionally biased region" description="Basic and acidic residues" evidence="1">
    <location>
        <begin position="1"/>
        <end position="13"/>
    </location>
</feature>
<name>A0A8J6NHH0_9CHLR</name>
<feature type="compositionally biased region" description="Acidic residues" evidence="1">
    <location>
        <begin position="243"/>
        <end position="254"/>
    </location>
</feature>